<gene>
    <name evidence="2" type="ORF">FBEOM_10676</name>
</gene>
<proteinExistence type="predicted"/>
<name>A0A9P5AAZ4_9HYPO</name>
<comment type="caution">
    <text evidence="2">The sequence shown here is derived from an EMBL/GenBank/DDBJ whole genome shotgun (WGS) entry which is preliminary data.</text>
</comment>
<keyword evidence="3" id="KW-1185">Reference proteome</keyword>
<evidence type="ECO:0000256" key="1">
    <source>
        <dbReference type="SAM" id="MobiDB-lite"/>
    </source>
</evidence>
<evidence type="ECO:0000313" key="2">
    <source>
        <dbReference type="EMBL" id="KAF4335439.1"/>
    </source>
</evidence>
<reference evidence="2" key="2">
    <citation type="submission" date="2020-02" db="EMBL/GenBank/DDBJ databases">
        <title>Identification and distribution of gene clusters putatively required for synthesis of sphingolipid metabolism inhibitors in phylogenetically diverse species of the filamentous fungus Fusarium.</title>
        <authorList>
            <person name="Kim H.-S."/>
            <person name="Busman M."/>
            <person name="Brown D.W."/>
            <person name="Divon H."/>
            <person name="Uhlig S."/>
            <person name="Proctor R.H."/>
        </authorList>
    </citation>
    <scope>NUCLEOTIDE SEQUENCE</scope>
    <source>
        <strain evidence="2">NRRL 25174</strain>
    </source>
</reference>
<protein>
    <submittedName>
        <fullName evidence="2">Uncharacterized protein</fullName>
    </submittedName>
</protein>
<dbReference type="EMBL" id="PVQB02000559">
    <property type="protein sequence ID" value="KAF4335439.1"/>
    <property type="molecule type" value="Genomic_DNA"/>
</dbReference>
<reference evidence="2" key="1">
    <citation type="journal article" date="2017" name="Mycologia">
        <title>Fusarium algeriense, sp. nov., a novel toxigenic crown rot pathogen of durum wheat from Algeria is nested in the Fusarium burgessii species complex.</title>
        <authorList>
            <person name="Laraba I."/>
            <person name="Keddad A."/>
            <person name="Boureghda H."/>
            <person name="Abdallah N."/>
            <person name="Vaughan M.M."/>
            <person name="Proctor R.H."/>
            <person name="Busman M."/>
            <person name="O'Donnell K."/>
        </authorList>
    </citation>
    <scope>NUCLEOTIDE SEQUENCE</scope>
    <source>
        <strain evidence="2">NRRL 25174</strain>
    </source>
</reference>
<dbReference type="OrthoDB" id="5211520at2759"/>
<dbReference type="Proteomes" id="UP000730481">
    <property type="component" value="Unassembled WGS sequence"/>
</dbReference>
<sequence length="286" mass="33298">MGTTLGSREVCEFFNPFKDLPDDATTLQAFREVGYISTKLRYTLLPTSISGDDYALCSKLLRSLETRRDLTPLVLEDTSIKSVIQAISLRGSPRKPIPEEPFDIMQRTKNLKAHWSKLEKESRVKQWEPRFATDCLPPLIEDDSALDLTAEEADEAETVYKKWRNDRDKIVSYLKLNAPRPAGHVQATKAEIDLDSTWEMMPWVILPGTNLPNDGSRRWLPIYVSLFLQNVPIGWTNPDLASETPKTQEEMQEETRLLLEKMDEDRRRREQQKEYQEKLWAERRER</sequence>
<accession>A0A9P5AAZ4</accession>
<dbReference type="AlphaFoldDB" id="A0A9P5AAZ4"/>
<evidence type="ECO:0000313" key="3">
    <source>
        <dbReference type="Proteomes" id="UP000730481"/>
    </source>
</evidence>
<feature type="region of interest" description="Disordered" evidence="1">
    <location>
        <begin position="237"/>
        <end position="286"/>
    </location>
</feature>
<organism evidence="2 3">
    <name type="scientific">Fusarium beomiforme</name>
    <dbReference type="NCBI Taxonomy" id="44412"/>
    <lineage>
        <taxon>Eukaryota</taxon>
        <taxon>Fungi</taxon>
        <taxon>Dikarya</taxon>
        <taxon>Ascomycota</taxon>
        <taxon>Pezizomycotina</taxon>
        <taxon>Sordariomycetes</taxon>
        <taxon>Hypocreomycetidae</taxon>
        <taxon>Hypocreales</taxon>
        <taxon>Nectriaceae</taxon>
        <taxon>Fusarium</taxon>
        <taxon>Fusarium burgessii species complex</taxon>
    </lineage>
</organism>
<feature type="compositionally biased region" description="Basic and acidic residues" evidence="1">
    <location>
        <begin position="246"/>
        <end position="286"/>
    </location>
</feature>